<dbReference type="Gene3D" id="1.10.630.10">
    <property type="entry name" value="Cytochrome P450"/>
    <property type="match status" value="1"/>
</dbReference>
<dbReference type="SMART" id="SM00129">
    <property type="entry name" value="KISc"/>
    <property type="match status" value="1"/>
</dbReference>
<dbReference type="InParanoid" id="W3WYY7"/>
<sequence length="1068" mass="119189">MALSDTVLPKGLLPLALLVIGAPVLFLLYYLVQFVYNIYFHPLSKYPGPRIPAGTSWWAAASYIRGTTPNDLLQLHNRYGPVVRTSPNELSYIQPAQWKEIYGHKASGQPEFTKDKKYHSGLVGPPVLLNADREYHGYIRKLLAHGFSERALRDQEAVMQEYVATLFRKLHEACQDGRPVEISAWYNFMTFDFIGFLSFGESFDCLTSSRIHKWIEIFFSLAKLMAFNQAISRLPRLIQLPAKLWAIPPSVKSDVATLNQLNTEKTSHRIKYESTVPDFMDKLIDAYKDGKMSFEQLTGNASILIGAGSETTATALSGLTYLLLKNPRVYTKLTREIRNAFASSDEITFVGVNQCKYLLACIEEVLRVYPPSPQPHQRIVPAGGALVNGEFLPAGTAVSIPIYAACMSPANWAEPESFLPERWLGGEDPRFANDKRDAFQPFSYGPRNCIGRNLAYVEMKIIVARLLWHFDLQSATDEDWLDQKVYMVWEKSPLWIKLVPVKSGRIVLIIQESTQSLIHKRKMDQFYLENVSQYQTLLKGLKPPSAPGTVTAETSNSKMIVSARIRPMLDEDFASRFPCAIFSRSMQNNVLDLHDLYNHPSGRPQLRSSSYQMDKVFGSDTKTETIFNSLVANLISFAWQGGTGSLFAYGQTGSGKTFTISRLQALVIDTLLSKNVDGTKQIYMTMVELAGNSAFDLLSARKSVMILEDAAGETQIFGAREQRIEDKSQVTALLRSATKLRRAASTSKNDGSSRSHSICRVRIEDPSSDSSSRPAGFLYLVDLAGSEVARDIASHSADRMKETREINKSLSTLKDCIRGRAEWDAAAAAAAAAAAGGNRSSRPNKKRPHIPFRHCALTKVLKHIFDPNDNRDTRTVVIACVNPNLADAKSSKNTLRYAEMLRVFVPVDEESKDAKAAGERVLTSRDPDPAAESIPFTERIRPGMVIQWKHSDSTSGDGVGSNPSRNFAVVLCPSDVVDRNNGGSNECPRDNAETSMPGLDDNETAQNGREEKWQCALLMPGFEPRSYELCLWQQVSIDISMMVNEVILRYDQATRYYYMGELNGQTCS</sequence>
<dbReference type="RefSeq" id="XP_007836940.1">
    <property type="nucleotide sequence ID" value="XM_007838749.1"/>
</dbReference>
<dbReference type="GO" id="GO:0005524">
    <property type="term" value="F:ATP binding"/>
    <property type="evidence" value="ECO:0007669"/>
    <property type="project" value="UniProtKB-UniRule"/>
</dbReference>
<dbReference type="InterPro" id="IPR036396">
    <property type="entry name" value="Cyt_P450_sf"/>
</dbReference>
<dbReference type="GO" id="GO:0004497">
    <property type="term" value="F:monooxygenase activity"/>
    <property type="evidence" value="ECO:0007669"/>
    <property type="project" value="UniProtKB-KW"/>
</dbReference>
<evidence type="ECO:0000256" key="4">
    <source>
        <dbReference type="ARBA" id="ARBA00022723"/>
    </source>
</evidence>
<evidence type="ECO:0000256" key="10">
    <source>
        <dbReference type="SAM" id="Phobius"/>
    </source>
</evidence>
<dbReference type="GO" id="GO:0009403">
    <property type="term" value="P:toxin biosynthetic process"/>
    <property type="evidence" value="ECO:0007669"/>
    <property type="project" value="UniProtKB-ARBA"/>
</dbReference>
<keyword evidence="4" id="KW-0479">Metal-binding</keyword>
<dbReference type="GO" id="GO:0005506">
    <property type="term" value="F:iron ion binding"/>
    <property type="evidence" value="ECO:0007669"/>
    <property type="project" value="InterPro"/>
</dbReference>
<feature type="compositionally biased region" description="Polar residues" evidence="9">
    <location>
        <begin position="744"/>
        <end position="756"/>
    </location>
</feature>
<name>W3WYY7_PESFW</name>
<dbReference type="InterPro" id="IPR050121">
    <property type="entry name" value="Cytochrome_P450_monoxygenase"/>
</dbReference>
<evidence type="ECO:0000256" key="2">
    <source>
        <dbReference type="ARBA" id="ARBA00010617"/>
    </source>
</evidence>
<comment type="similarity">
    <text evidence="8">Belongs to the TRAFAC class myosin-kinesin ATPase superfamily. Kinesin family.</text>
</comment>
<evidence type="ECO:0000313" key="12">
    <source>
        <dbReference type="EMBL" id="ETS78106.1"/>
    </source>
</evidence>
<dbReference type="Proteomes" id="UP000030651">
    <property type="component" value="Unassembled WGS sequence"/>
</dbReference>
<dbReference type="PANTHER" id="PTHR24305:SF29">
    <property type="entry name" value="BENZOATE-PARA-HYDROXYLASE"/>
    <property type="match status" value="1"/>
</dbReference>
<keyword evidence="8" id="KW-0505">Motor protein</keyword>
<dbReference type="InterPro" id="IPR017972">
    <property type="entry name" value="Cyt_P450_CS"/>
</dbReference>
<keyword evidence="8" id="KW-0067">ATP-binding</keyword>
<dbReference type="GO" id="GO:0007018">
    <property type="term" value="P:microtubule-based movement"/>
    <property type="evidence" value="ECO:0007669"/>
    <property type="project" value="InterPro"/>
</dbReference>
<feature type="domain" description="Kinesin motor" evidence="11">
    <location>
        <begin position="558"/>
        <end position="904"/>
    </location>
</feature>
<dbReference type="STRING" id="1229662.W3WYY7"/>
<dbReference type="InterPro" id="IPR001752">
    <property type="entry name" value="Kinesin_motor_dom"/>
</dbReference>
<dbReference type="Pfam" id="PF00067">
    <property type="entry name" value="p450"/>
    <property type="match status" value="1"/>
</dbReference>
<protein>
    <recommendedName>
        <fullName evidence="11">Kinesin motor domain-containing protein</fullName>
    </recommendedName>
</protein>
<keyword evidence="10" id="KW-0812">Transmembrane</keyword>
<feature type="region of interest" description="Disordered" evidence="9">
    <location>
        <begin position="980"/>
        <end position="1007"/>
    </location>
</feature>
<dbReference type="GO" id="GO:0008017">
    <property type="term" value="F:microtubule binding"/>
    <property type="evidence" value="ECO:0007669"/>
    <property type="project" value="InterPro"/>
</dbReference>
<dbReference type="InterPro" id="IPR027417">
    <property type="entry name" value="P-loop_NTPase"/>
</dbReference>
<feature type="region of interest" description="Disordered" evidence="9">
    <location>
        <begin position="743"/>
        <end position="772"/>
    </location>
</feature>
<dbReference type="KEGG" id="pfy:PFICI_10168"/>
<dbReference type="CDD" id="cd11058">
    <property type="entry name" value="CYP60B-like"/>
    <property type="match status" value="1"/>
</dbReference>
<dbReference type="SUPFAM" id="SSF48264">
    <property type="entry name" value="Cytochrome P450"/>
    <property type="match status" value="1"/>
</dbReference>
<comment type="cofactor">
    <cofactor evidence="1">
        <name>heme</name>
        <dbReference type="ChEBI" id="CHEBI:30413"/>
    </cofactor>
</comment>
<dbReference type="GO" id="GO:0020037">
    <property type="term" value="F:heme binding"/>
    <property type="evidence" value="ECO:0007669"/>
    <property type="project" value="InterPro"/>
</dbReference>
<proteinExistence type="inferred from homology"/>
<feature type="transmembrane region" description="Helical" evidence="10">
    <location>
        <begin position="12"/>
        <end position="32"/>
    </location>
</feature>
<dbReference type="InterPro" id="IPR036961">
    <property type="entry name" value="Kinesin_motor_dom_sf"/>
</dbReference>
<keyword evidence="6" id="KW-0408">Iron</keyword>
<dbReference type="OrthoDB" id="1470350at2759"/>
<keyword evidence="8" id="KW-0547">Nucleotide-binding</keyword>
<dbReference type="HOGENOM" id="CLU_288046_0_0_1"/>
<dbReference type="Gene3D" id="3.40.850.10">
    <property type="entry name" value="Kinesin motor domain"/>
    <property type="match status" value="1"/>
</dbReference>
<dbReference type="Pfam" id="PF00225">
    <property type="entry name" value="Kinesin"/>
    <property type="match status" value="1"/>
</dbReference>
<dbReference type="GeneID" id="19275181"/>
<comment type="similarity">
    <text evidence="2">Belongs to the cytochrome P450 family.</text>
</comment>
<dbReference type="AlphaFoldDB" id="W3WYY7"/>
<dbReference type="EMBL" id="KI912115">
    <property type="protein sequence ID" value="ETS78106.1"/>
    <property type="molecule type" value="Genomic_DNA"/>
</dbReference>
<dbReference type="GO" id="GO:0016705">
    <property type="term" value="F:oxidoreductase activity, acting on paired donors, with incorporation or reduction of molecular oxygen"/>
    <property type="evidence" value="ECO:0007669"/>
    <property type="project" value="InterPro"/>
</dbReference>
<evidence type="ECO:0000313" key="13">
    <source>
        <dbReference type="Proteomes" id="UP000030651"/>
    </source>
</evidence>
<dbReference type="eggNOG" id="KOG0246">
    <property type="taxonomic scope" value="Eukaryota"/>
</dbReference>
<dbReference type="PANTHER" id="PTHR24305">
    <property type="entry name" value="CYTOCHROME P450"/>
    <property type="match status" value="1"/>
</dbReference>
<dbReference type="PROSITE" id="PS00086">
    <property type="entry name" value="CYTOCHROME_P450"/>
    <property type="match status" value="1"/>
</dbReference>
<dbReference type="eggNOG" id="KOG0158">
    <property type="taxonomic scope" value="Eukaryota"/>
</dbReference>
<evidence type="ECO:0000256" key="6">
    <source>
        <dbReference type="ARBA" id="ARBA00023004"/>
    </source>
</evidence>
<evidence type="ECO:0000256" key="9">
    <source>
        <dbReference type="SAM" id="MobiDB-lite"/>
    </source>
</evidence>
<evidence type="ECO:0000256" key="1">
    <source>
        <dbReference type="ARBA" id="ARBA00001971"/>
    </source>
</evidence>
<evidence type="ECO:0000256" key="8">
    <source>
        <dbReference type="PROSITE-ProRule" id="PRU00283"/>
    </source>
</evidence>
<keyword evidence="7" id="KW-0503">Monooxygenase</keyword>
<keyword evidence="10" id="KW-1133">Transmembrane helix</keyword>
<organism evidence="12 13">
    <name type="scientific">Pestalotiopsis fici (strain W106-1 / CGMCC3.15140)</name>
    <dbReference type="NCBI Taxonomy" id="1229662"/>
    <lineage>
        <taxon>Eukaryota</taxon>
        <taxon>Fungi</taxon>
        <taxon>Dikarya</taxon>
        <taxon>Ascomycota</taxon>
        <taxon>Pezizomycotina</taxon>
        <taxon>Sordariomycetes</taxon>
        <taxon>Xylariomycetidae</taxon>
        <taxon>Amphisphaeriales</taxon>
        <taxon>Sporocadaceae</taxon>
        <taxon>Pestalotiopsis</taxon>
    </lineage>
</organism>
<evidence type="ECO:0000256" key="7">
    <source>
        <dbReference type="ARBA" id="ARBA00023033"/>
    </source>
</evidence>
<dbReference type="InterPro" id="IPR001128">
    <property type="entry name" value="Cyt_P450"/>
</dbReference>
<dbReference type="FunFam" id="1.10.630.10:FF:000047">
    <property type="entry name" value="Cytochrome P450 monooxygenase"/>
    <property type="match status" value="1"/>
</dbReference>
<keyword evidence="10" id="KW-0472">Membrane</keyword>
<dbReference type="SUPFAM" id="SSF52540">
    <property type="entry name" value="P-loop containing nucleoside triphosphate hydrolases"/>
    <property type="match status" value="1"/>
</dbReference>
<keyword evidence="3" id="KW-0349">Heme</keyword>
<reference evidence="13" key="1">
    <citation type="journal article" date="2015" name="BMC Genomics">
        <title>Genomic and transcriptomic analysis of the endophytic fungus Pestalotiopsis fici reveals its lifestyle and high potential for synthesis of natural products.</title>
        <authorList>
            <person name="Wang X."/>
            <person name="Zhang X."/>
            <person name="Liu L."/>
            <person name="Xiang M."/>
            <person name="Wang W."/>
            <person name="Sun X."/>
            <person name="Che Y."/>
            <person name="Guo L."/>
            <person name="Liu G."/>
            <person name="Guo L."/>
            <person name="Wang C."/>
            <person name="Yin W.B."/>
            <person name="Stadler M."/>
            <person name="Zhang X."/>
            <person name="Liu X."/>
        </authorList>
    </citation>
    <scope>NUCLEOTIDE SEQUENCE [LARGE SCALE GENOMIC DNA]</scope>
    <source>
        <strain evidence="13">W106-1 / CGMCC3.15140</strain>
    </source>
</reference>
<evidence type="ECO:0000256" key="5">
    <source>
        <dbReference type="ARBA" id="ARBA00023002"/>
    </source>
</evidence>
<keyword evidence="13" id="KW-1185">Reference proteome</keyword>
<evidence type="ECO:0000256" key="3">
    <source>
        <dbReference type="ARBA" id="ARBA00022617"/>
    </source>
</evidence>
<dbReference type="GO" id="GO:0003777">
    <property type="term" value="F:microtubule motor activity"/>
    <property type="evidence" value="ECO:0007669"/>
    <property type="project" value="InterPro"/>
</dbReference>
<accession>W3WYY7</accession>
<feature type="binding site" evidence="8">
    <location>
        <begin position="650"/>
        <end position="657"/>
    </location>
    <ligand>
        <name>ATP</name>
        <dbReference type="ChEBI" id="CHEBI:30616"/>
    </ligand>
</feature>
<evidence type="ECO:0000259" key="11">
    <source>
        <dbReference type="PROSITE" id="PS50067"/>
    </source>
</evidence>
<dbReference type="PRINTS" id="PR00380">
    <property type="entry name" value="KINESINHEAVY"/>
</dbReference>
<keyword evidence="5" id="KW-0560">Oxidoreductase</keyword>
<dbReference type="PROSITE" id="PS50067">
    <property type="entry name" value="KINESIN_MOTOR_2"/>
    <property type="match status" value="1"/>
</dbReference>
<gene>
    <name evidence="12" type="ORF">PFICI_10168</name>
</gene>